<evidence type="ECO:0000313" key="2">
    <source>
        <dbReference type="Proteomes" id="UP000735302"/>
    </source>
</evidence>
<sequence>MAEHSEMEKAHEYANEMRRMYKNLRECQELAHLYNSREKLFKLKPTNFSYISKIMKEFEPFRKLWITTSDWVRWHESWLSDPLCAINAEELERCVAESWKTMNNCTTGSRINQDKYRELQTVRAAHSGLDQPWTPSKALGGGGAAAAAAAAAAAGATAAATAALIQNQLLLDNMFNNLLGCICNILKMSNEIGVKLKSSPNLTFTKCLEMKLEEHIDTIAKVSEIAAKEYAIELVSR</sequence>
<accession>A0AAV4DM14</accession>
<gene>
    <name evidence="1" type="ORF">PoB_007184800</name>
</gene>
<dbReference type="PANTHER" id="PTHR22878:SF73">
    <property type="entry name" value="DYNEIN AXONEMAL HEAVY CHAIN 1"/>
    <property type="match status" value="1"/>
</dbReference>
<proteinExistence type="predicted"/>
<dbReference type="PANTHER" id="PTHR22878">
    <property type="entry name" value="DYNEIN HEAVY CHAIN 6, AXONEMAL-LIKE-RELATED"/>
    <property type="match status" value="1"/>
</dbReference>
<dbReference type="EMBL" id="BLXT01008059">
    <property type="protein sequence ID" value="GFO45343.1"/>
    <property type="molecule type" value="Genomic_DNA"/>
</dbReference>
<dbReference type="AlphaFoldDB" id="A0AAV4DM14"/>
<evidence type="ECO:0000313" key="1">
    <source>
        <dbReference type="EMBL" id="GFO45343.1"/>
    </source>
</evidence>
<protein>
    <submittedName>
        <fullName evidence="1">Dynein heavy chain 1, axonemal</fullName>
    </submittedName>
</protein>
<dbReference type="GO" id="GO:0030286">
    <property type="term" value="C:dynein complex"/>
    <property type="evidence" value="ECO:0007669"/>
    <property type="project" value="InterPro"/>
</dbReference>
<organism evidence="1 2">
    <name type="scientific">Plakobranchus ocellatus</name>
    <dbReference type="NCBI Taxonomy" id="259542"/>
    <lineage>
        <taxon>Eukaryota</taxon>
        <taxon>Metazoa</taxon>
        <taxon>Spiralia</taxon>
        <taxon>Lophotrochozoa</taxon>
        <taxon>Mollusca</taxon>
        <taxon>Gastropoda</taxon>
        <taxon>Heterobranchia</taxon>
        <taxon>Euthyneura</taxon>
        <taxon>Panpulmonata</taxon>
        <taxon>Sacoglossa</taxon>
        <taxon>Placobranchoidea</taxon>
        <taxon>Plakobranchidae</taxon>
        <taxon>Plakobranchus</taxon>
    </lineage>
</organism>
<name>A0AAV4DM14_9GAST</name>
<dbReference type="GO" id="GO:0051959">
    <property type="term" value="F:dynein light intermediate chain binding"/>
    <property type="evidence" value="ECO:0007669"/>
    <property type="project" value="InterPro"/>
</dbReference>
<comment type="caution">
    <text evidence="1">The sequence shown here is derived from an EMBL/GenBank/DDBJ whole genome shotgun (WGS) entry which is preliminary data.</text>
</comment>
<dbReference type="GO" id="GO:0045505">
    <property type="term" value="F:dynein intermediate chain binding"/>
    <property type="evidence" value="ECO:0007669"/>
    <property type="project" value="InterPro"/>
</dbReference>
<dbReference type="Proteomes" id="UP000735302">
    <property type="component" value="Unassembled WGS sequence"/>
</dbReference>
<dbReference type="InterPro" id="IPR026983">
    <property type="entry name" value="DHC"/>
</dbReference>
<dbReference type="GO" id="GO:0007018">
    <property type="term" value="P:microtubule-based movement"/>
    <property type="evidence" value="ECO:0007669"/>
    <property type="project" value="InterPro"/>
</dbReference>
<keyword evidence="2" id="KW-1185">Reference proteome</keyword>
<reference evidence="1 2" key="1">
    <citation type="journal article" date="2021" name="Elife">
        <title>Chloroplast acquisition without the gene transfer in kleptoplastic sea slugs, Plakobranchus ocellatus.</title>
        <authorList>
            <person name="Maeda T."/>
            <person name="Takahashi S."/>
            <person name="Yoshida T."/>
            <person name="Shimamura S."/>
            <person name="Takaki Y."/>
            <person name="Nagai Y."/>
            <person name="Toyoda A."/>
            <person name="Suzuki Y."/>
            <person name="Arimoto A."/>
            <person name="Ishii H."/>
            <person name="Satoh N."/>
            <person name="Nishiyama T."/>
            <person name="Hasebe M."/>
            <person name="Maruyama T."/>
            <person name="Minagawa J."/>
            <person name="Obokata J."/>
            <person name="Shigenobu S."/>
        </authorList>
    </citation>
    <scope>NUCLEOTIDE SEQUENCE [LARGE SCALE GENOMIC DNA]</scope>
</reference>